<dbReference type="InterPro" id="IPR036388">
    <property type="entry name" value="WH-like_DNA-bd_sf"/>
</dbReference>
<evidence type="ECO:0000256" key="3">
    <source>
        <dbReference type="ARBA" id="ARBA00023015"/>
    </source>
</evidence>
<name>A0A511MXM7_DEIC1</name>
<comment type="similarity">
    <text evidence="1">In the C-terminal section; belongs to the class-I pyridoxal-phosphate-dependent aminotransferase family.</text>
</comment>
<dbReference type="PROSITE" id="PS50949">
    <property type="entry name" value="HTH_GNTR"/>
    <property type="match status" value="1"/>
</dbReference>
<dbReference type="AlphaFoldDB" id="A0A511MXM7"/>
<dbReference type="InterPro" id="IPR000524">
    <property type="entry name" value="Tscrpt_reg_HTH_GntR"/>
</dbReference>
<feature type="domain" description="HTH gntR-type" evidence="6">
    <location>
        <begin position="20"/>
        <end position="88"/>
    </location>
</feature>
<organism evidence="7 8">
    <name type="scientific">Deinococcus cellulosilyticus (strain DSM 18568 / NBRC 106333 / KACC 11606 / 5516J-15)</name>
    <dbReference type="NCBI Taxonomy" id="1223518"/>
    <lineage>
        <taxon>Bacteria</taxon>
        <taxon>Thermotogati</taxon>
        <taxon>Deinococcota</taxon>
        <taxon>Deinococci</taxon>
        <taxon>Deinococcales</taxon>
        <taxon>Deinococcaceae</taxon>
        <taxon>Deinococcus</taxon>
    </lineage>
</organism>
<keyword evidence="4" id="KW-0238">DNA-binding</keyword>
<dbReference type="PANTHER" id="PTHR46577">
    <property type="entry name" value="HTH-TYPE TRANSCRIPTIONAL REGULATORY PROTEIN GABR"/>
    <property type="match status" value="1"/>
</dbReference>
<proteinExistence type="inferred from homology"/>
<dbReference type="SUPFAM" id="SSF53383">
    <property type="entry name" value="PLP-dependent transferases"/>
    <property type="match status" value="1"/>
</dbReference>
<dbReference type="SUPFAM" id="SSF46785">
    <property type="entry name" value="Winged helix' DNA-binding domain"/>
    <property type="match status" value="1"/>
</dbReference>
<dbReference type="Proteomes" id="UP000321306">
    <property type="component" value="Unassembled WGS sequence"/>
</dbReference>
<dbReference type="EMBL" id="BJXB01000003">
    <property type="protein sequence ID" value="GEM45362.1"/>
    <property type="molecule type" value="Genomic_DNA"/>
</dbReference>
<dbReference type="GO" id="GO:0030170">
    <property type="term" value="F:pyridoxal phosphate binding"/>
    <property type="evidence" value="ECO:0007669"/>
    <property type="project" value="InterPro"/>
</dbReference>
<dbReference type="Pfam" id="PF00392">
    <property type="entry name" value="GntR"/>
    <property type="match status" value="1"/>
</dbReference>
<dbReference type="SMART" id="SM00345">
    <property type="entry name" value="HTH_GNTR"/>
    <property type="match status" value="1"/>
</dbReference>
<keyword evidence="3" id="KW-0805">Transcription regulation</keyword>
<dbReference type="CDD" id="cd00609">
    <property type="entry name" value="AAT_like"/>
    <property type="match status" value="1"/>
</dbReference>
<keyword evidence="8" id="KW-1185">Reference proteome</keyword>
<keyword evidence="5" id="KW-0804">Transcription</keyword>
<evidence type="ECO:0000313" key="7">
    <source>
        <dbReference type="EMBL" id="GEM45362.1"/>
    </source>
</evidence>
<dbReference type="GO" id="GO:0003700">
    <property type="term" value="F:DNA-binding transcription factor activity"/>
    <property type="evidence" value="ECO:0007669"/>
    <property type="project" value="InterPro"/>
</dbReference>
<protein>
    <submittedName>
        <fullName evidence="7">GntR family transcriptional regulator</fullName>
    </submittedName>
</protein>
<comment type="caution">
    <text evidence="7">The sequence shown here is derived from an EMBL/GenBank/DDBJ whole genome shotgun (WGS) entry which is preliminary data.</text>
</comment>
<dbReference type="Gene3D" id="3.40.640.10">
    <property type="entry name" value="Type I PLP-dependent aspartate aminotransferase-like (Major domain)"/>
    <property type="match status" value="1"/>
</dbReference>
<evidence type="ECO:0000313" key="8">
    <source>
        <dbReference type="Proteomes" id="UP000321306"/>
    </source>
</evidence>
<evidence type="ECO:0000256" key="4">
    <source>
        <dbReference type="ARBA" id="ARBA00023125"/>
    </source>
</evidence>
<dbReference type="Pfam" id="PF00155">
    <property type="entry name" value="Aminotran_1_2"/>
    <property type="match status" value="1"/>
</dbReference>
<dbReference type="InterPro" id="IPR051446">
    <property type="entry name" value="HTH_trans_reg/aminotransferase"/>
</dbReference>
<dbReference type="InterPro" id="IPR015424">
    <property type="entry name" value="PyrdxlP-dep_Trfase"/>
</dbReference>
<evidence type="ECO:0000256" key="1">
    <source>
        <dbReference type="ARBA" id="ARBA00005384"/>
    </source>
</evidence>
<reference evidence="7 8" key="1">
    <citation type="submission" date="2019-07" db="EMBL/GenBank/DDBJ databases">
        <title>Whole genome shotgun sequence of Deinococcus cellulosilyticus NBRC 106333.</title>
        <authorList>
            <person name="Hosoyama A."/>
            <person name="Uohara A."/>
            <person name="Ohji S."/>
            <person name="Ichikawa N."/>
        </authorList>
    </citation>
    <scope>NUCLEOTIDE SEQUENCE [LARGE SCALE GENOMIC DNA]</scope>
    <source>
        <strain evidence="7 8">NBRC 106333</strain>
    </source>
</reference>
<sequence length="492" mass="54511">MKNTRSAVLPAIRLERKTGVSLELQLVRALRTAILGGQLPEGARLASQRQLSSEYRVNRNVVVSALDTLQAEGYLVTVHGSGTFVAEGAHRTESPVFQMVQGRWFREVPEILVDPPQHQEGLEFRVCQPGTSFLNEEDWQRSVKFAARQPISGDYLDPQGLLALREQIADHLRRSRGLQCHAEQVLVTAGALQGIDLVARLVLQPGDGVGFENPGYRLARQVFEARGAKVWPLPVDEDGLSVQHLQSLPAPPILTYVTPSHQFPVGGRMPLGRRLALLQWAEEHDSLILEDDYDSEFRYDAPPLPALASLDERGRVVYAGSFSKVLTPELRVGYLVASEPLIRQLVRLKQLSDYHTPALIQHLLAHFMDSGALDRHIRRMRRVYGALRSALDPLNHLAEDIQLRGLEAGLHAFLELPQHIHVPSLIENCLKRGIVVRDVANYASGEVLQHGLILGYGHLDLPSLREGVAVLAGEIRRHSGLSNSMPEGFSAG</sequence>
<dbReference type="RefSeq" id="WP_146882823.1">
    <property type="nucleotide sequence ID" value="NZ_BJXB01000003.1"/>
</dbReference>
<keyword evidence="2" id="KW-0663">Pyridoxal phosphate</keyword>
<dbReference type="OrthoDB" id="9808770at2"/>
<dbReference type="PANTHER" id="PTHR46577:SF1">
    <property type="entry name" value="HTH-TYPE TRANSCRIPTIONAL REGULATORY PROTEIN GABR"/>
    <property type="match status" value="1"/>
</dbReference>
<dbReference type="InterPro" id="IPR004839">
    <property type="entry name" value="Aminotransferase_I/II_large"/>
</dbReference>
<evidence type="ECO:0000256" key="5">
    <source>
        <dbReference type="ARBA" id="ARBA00023163"/>
    </source>
</evidence>
<dbReference type="GO" id="GO:0003677">
    <property type="term" value="F:DNA binding"/>
    <property type="evidence" value="ECO:0007669"/>
    <property type="project" value="UniProtKB-KW"/>
</dbReference>
<accession>A0A511MXM7</accession>
<dbReference type="Gene3D" id="1.10.10.10">
    <property type="entry name" value="Winged helix-like DNA-binding domain superfamily/Winged helix DNA-binding domain"/>
    <property type="match status" value="1"/>
</dbReference>
<gene>
    <name evidence="7" type="ORF">DC3_09970</name>
</gene>
<dbReference type="InterPro" id="IPR015421">
    <property type="entry name" value="PyrdxlP-dep_Trfase_major"/>
</dbReference>
<dbReference type="InterPro" id="IPR036390">
    <property type="entry name" value="WH_DNA-bd_sf"/>
</dbReference>
<dbReference type="CDD" id="cd07377">
    <property type="entry name" value="WHTH_GntR"/>
    <property type="match status" value="1"/>
</dbReference>
<evidence type="ECO:0000256" key="2">
    <source>
        <dbReference type="ARBA" id="ARBA00022898"/>
    </source>
</evidence>
<evidence type="ECO:0000259" key="6">
    <source>
        <dbReference type="PROSITE" id="PS50949"/>
    </source>
</evidence>